<evidence type="ECO:0000313" key="2">
    <source>
        <dbReference type="Proteomes" id="UP001576776"/>
    </source>
</evidence>
<accession>A0ABV4YEK9</accession>
<protein>
    <submittedName>
        <fullName evidence="1">2'-5' RNA ligase family protein</fullName>
    </submittedName>
</protein>
<name>A0ABV4YEK9_9CYAN</name>
<dbReference type="InterPro" id="IPR009097">
    <property type="entry name" value="Cyclic_Pdiesterase"/>
</dbReference>
<gene>
    <name evidence="1" type="ORF">ACE1B6_18615</name>
</gene>
<dbReference type="InterPro" id="IPR050580">
    <property type="entry name" value="2H_phosphoesterase_YjcG-like"/>
</dbReference>
<proteinExistence type="predicted"/>
<reference evidence="1 2" key="1">
    <citation type="submission" date="2024-09" db="EMBL/GenBank/DDBJ databases">
        <title>Floridaenema gen nov. (Aerosakkonemataceae, Aerosakkonematales ord. nov., Cyanobacteria) from benthic tropical and subtropical fresh waters, with the description of four new species.</title>
        <authorList>
            <person name="Moretto J.A."/>
            <person name="Berthold D.E."/>
            <person name="Lefler F.W."/>
            <person name="Huang I.-S."/>
            <person name="Laughinghouse H. IV."/>
        </authorList>
    </citation>
    <scope>NUCLEOTIDE SEQUENCE [LARGE SCALE GENOMIC DNA]</scope>
    <source>
        <strain evidence="1 2">BLCC-F154</strain>
    </source>
</reference>
<dbReference type="Proteomes" id="UP001576776">
    <property type="component" value="Unassembled WGS sequence"/>
</dbReference>
<sequence length="182" mass="20844">MVSSRSLFFIALLPPVSIQEEVNQIKQHFSDRYASSHAQKSPPHITLQAPFEWNREPVEVLEACLSEFASDRSQVPITLSGFAAFAPRVIFVNVLKTPELLNLQADLANHLKTTLGIVDERSQGRPFSPHITVAFKDLTKQNFKAAWPEFQDKPFQSEFIANQLTLLIHRNGRWNIFKEFHF</sequence>
<dbReference type="Gene3D" id="3.90.1140.10">
    <property type="entry name" value="Cyclic phosphodiesterase"/>
    <property type="match status" value="1"/>
</dbReference>
<dbReference type="SUPFAM" id="SSF55144">
    <property type="entry name" value="LigT-like"/>
    <property type="match status" value="1"/>
</dbReference>
<keyword evidence="2" id="KW-1185">Reference proteome</keyword>
<dbReference type="PANTHER" id="PTHR40037">
    <property type="entry name" value="PHOSPHOESTERASE YJCG-RELATED"/>
    <property type="match status" value="1"/>
</dbReference>
<dbReference type="EMBL" id="JBHFNS010000070">
    <property type="protein sequence ID" value="MFB2937265.1"/>
    <property type="molecule type" value="Genomic_DNA"/>
</dbReference>
<comment type="caution">
    <text evidence="1">The sequence shown here is derived from an EMBL/GenBank/DDBJ whole genome shotgun (WGS) entry which is preliminary data.</text>
</comment>
<evidence type="ECO:0000313" key="1">
    <source>
        <dbReference type="EMBL" id="MFB2937265.1"/>
    </source>
</evidence>
<organism evidence="1 2">
    <name type="scientific">Floridaenema fluviatile BLCC-F154</name>
    <dbReference type="NCBI Taxonomy" id="3153640"/>
    <lineage>
        <taxon>Bacteria</taxon>
        <taxon>Bacillati</taxon>
        <taxon>Cyanobacteriota</taxon>
        <taxon>Cyanophyceae</taxon>
        <taxon>Oscillatoriophycideae</taxon>
        <taxon>Aerosakkonematales</taxon>
        <taxon>Aerosakkonemataceae</taxon>
        <taxon>Floridanema</taxon>
        <taxon>Floridanema fluviatile</taxon>
    </lineage>
</organism>
<dbReference type="RefSeq" id="WP_413258747.1">
    <property type="nucleotide sequence ID" value="NZ_JBHFNS010000070.1"/>
</dbReference>
<dbReference type="Pfam" id="PF13563">
    <property type="entry name" value="2_5_RNA_ligase2"/>
    <property type="match status" value="1"/>
</dbReference>
<dbReference type="GO" id="GO:0016874">
    <property type="term" value="F:ligase activity"/>
    <property type="evidence" value="ECO:0007669"/>
    <property type="project" value="UniProtKB-KW"/>
</dbReference>
<keyword evidence="1" id="KW-0436">Ligase</keyword>
<dbReference type="PANTHER" id="PTHR40037:SF1">
    <property type="entry name" value="PHOSPHOESTERASE SAOUHSC_00951-RELATED"/>
    <property type="match status" value="1"/>
</dbReference>